<accession>A0A0B0P2U9</accession>
<reference evidence="2" key="1">
    <citation type="submission" date="2014-09" db="EMBL/GenBank/DDBJ databases">
        <authorList>
            <person name="Mudge J."/>
            <person name="Ramaraj T."/>
            <person name="Lindquist I.E."/>
            <person name="Bharti A.K."/>
            <person name="Sundararajan A."/>
            <person name="Cameron C.T."/>
            <person name="Woodward J.E."/>
            <person name="May G.D."/>
            <person name="Brubaker C."/>
            <person name="Broadhvest J."/>
            <person name="Wilkins T.A."/>
        </authorList>
    </citation>
    <scope>NUCLEOTIDE SEQUENCE</scope>
    <source>
        <strain evidence="2">cv. AKA8401</strain>
    </source>
</reference>
<dbReference type="AlphaFoldDB" id="A0A0B0P2U9"/>
<dbReference type="Proteomes" id="UP000032142">
    <property type="component" value="Unassembled WGS sequence"/>
</dbReference>
<keyword evidence="2" id="KW-1185">Reference proteome</keyword>
<organism evidence="1 2">
    <name type="scientific">Gossypium arboreum</name>
    <name type="common">Tree cotton</name>
    <name type="synonym">Gossypium nanking</name>
    <dbReference type="NCBI Taxonomy" id="29729"/>
    <lineage>
        <taxon>Eukaryota</taxon>
        <taxon>Viridiplantae</taxon>
        <taxon>Streptophyta</taxon>
        <taxon>Embryophyta</taxon>
        <taxon>Tracheophyta</taxon>
        <taxon>Spermatophyta</taxon>
        <taxon>Magnoliopsida</taxon>
        <taxon>eudicotyledons</taxon>
        <taxon>Gunneridae</taxon>
        <taxon>Pentapetalae</taxon>
        <taxon>rosids</taxon>
        <taxon>malvids</taxon>
        <taxon>Malvales</taxon>
        <taxon>Malvaceae</taxon>
        <taxon>Malvoideae</taxon>
        <taxon>Gossypium</taxon>
    </lineage>
</organism>
<evidence type="ECO:0000313" key="1">
    <source>
        <dbReference type="EMBL" id="KHG21068.1"/>
    </source>
</evidence>
<gene>
    <name evidence="1" type="ORF">F383_28064</name>
</gene>
<evidence type="ECO:0000313" key="2">
    <source>
        <dbReference type="Proteomes" id="UP000032142"/>
    </source>
</evidence>
<proteinExistence type="predicted"/>
<protein>
    <submittedName>
        <fullName evidence="1">Uncharacterized protein</fullName>
    </submittedName>
</protein>
<name>A0A0B0P2U9_GOSAR</name>
<sequence>MTNSLYMPYTQNNKIIDTQNDSLIV</sequence>
<dbReference type="EMBL" id="KN417479">
    <property type="protein sequence ID" value="KHG21068.1"/>
    <property type="molecule type" value="Genomic_DNA"/>
</dbReference>